<dbReference type="KEGG" id="vai:BU251_06890"/>
<evidence type="ECO:0000256" key="10">
    <source>
        <dbReference type="ARBA" id="ARBA00031800"/>
    </source>
</evidence>
<comment type="subunit">
    <text evidence="9 11">Homodimer. Heterotetramer of two MnmE and two MnmG subunits.</text>
</comment>
<comment type="similarity">
    <text evidence="3 11">Belongs to the MnmG family.</text>
</comment>
<evidence type="ECO:0000256" key="9">
    <source>
        <dbReference type="ARBA" id="ARBA00025948"/>
    </source>
</evidence>
<comment type="subcellular location">
    <subcellularLocation>
        <location evidence="11">Cytoplasm</location>
    </subcellularLocation>
</comment>
<dbReference type="InterPro" id="IPR049312">
    <property type="entry name" value="GIDA_C_N"/>
</dbReference>
<feature type="domain" description="tRNA uridine 5-carboxymethylaminomethyl modification enzyme C-terminal subdomain" evidence="12">
    <location>
        <begin position="561"/>
        <end position="632"/>
    </location>
</feature>
<reference evidence="13 14" key="1">
    <citation type="submission" date="2017-01" db="EMBL/GenBank/DDBJ databases">
        <title>First insights into the biology of 'candidatus Vampirococcus archaeovorus'.</title>
        <authorList>
            <person name="Kizina J."/>
            <person name="Jordan S."/>
            <person name="Stueber K."/>
            <person name="Reinhardt R."/>
            <person name="Harder J."/>
        </authorList>
    </citation>
    <scope>NUCLEOTIDE SEQUENCE [LARGE SCALE GENOMIC DNA]</scope>
    <source>
        <strain evidence="13 14">LiM</strain>
    </source>
</reference>
<dbReference type="GO" id="GO:0050660">
    <property type="term" value="F:flavin adenine dinucleotide binding"/>
    <property type="evidence" value="ECO:0007669"/>
    <property type="project" value="UniProtKB-UniRule"/>
</dbReference>
<organism evidence="13 14">
    <name type="scientific">Velamenicoccus archaeovorus</name>
    <dbReference type="NCBI Taxonomy" id="1930593"/>
    <lineage>
        <taxon>Bacteria</taxon>
        <taxon>Pseudomonadati</taxon>
        <taxon>Candidatus Omnitrophota</taxon>
        <taxon>Candidatus Velamenicoccus</taxon>
    </lineage>
</organism>
<dbReference type="Pfam" id="PF21680">
    <property type="entry name" value="GIDA_C_1st"/>
    <property type="match status" value="1"/>
</dbReference>
<dbReference type="Gene3D" id="1.10.10.1800">
    <property type="entry name" value="tRNA uridine 5-carboxymethylaminomethyl modification enzyme MnmG/GidA"/>
    <property type="match status" value="1"/>
</dbReference>
<dbReference type="InterPro" id="IPR002218">
    <property type="entry name" value="MnmG-rel"/>
</dbReference>
<dbReference type="InterPro" id="IPR036188">
    <property type="entry name" value="FAD/NAD-bd_sf"/>
</dbReference>
<keyword evidence="8 11" id="KW-0520">NAD</keyword>
<feature type="binding site" evidence="11">
    <location>
        <position position="140"/>
    </location>
    <ligand>
        <name>FAD</name>
        <dbReference type="ChEBI" id="CHEBI:57692"/>
    </ligand>
</feature>
<keyword evidence="11" id="KW-0963">Cytoplasm</keyword>
<dbReference type="InterPro" id="IPR026904">
    <property type="entry name" value="MnmG_C"/>
</dbReference>
<dbReference type="InterPro" id="IPR047001">
    <property type="entry name" value="MnmG_C_subdom"/>
</dbReference>
<comment type="cofactor">
    <cofactor evidence="1 11">
        <name>FAD</name>
        <dbReference type="ChEBI" id="CHEBI:57692"/>
    </cofactor>
</comment>
<dbReference type="FunFam" id="3.50.50.60:FF:000002">
    <property type="entry name" value="tRNA uridine 5-carboxymethylaminomethyl modification enzyme MnmG"/>
    <property type="match status" value="1"/>
</dbReference>
<gene>
    <name evidence="11" type="primary">mnmG</name>
    <name evidence="11" type="synonym">gidA</name>
    <name evidence="13" type="ORF">BU251_06890</name>
</gene>
<dbReference type="EMBL" id="CP019384">
    <property type="protein sequence ID" value="QAT17458.1"/>
    <property type="molecule type" value="Genomic_DNA"/>
</dbReference>
<evidence type="ECO:0000256" key="11">
    <source>
        <dbReference type="HAMAP-Rule" id="MF_00129"/>
    </source>
</evidence>
<dbReference type="Gene3D" id="1.10.150.570">
    <property type="entry name" value="GidA associated domain, C-terminal subdomain"/>
    <property type="match status" value="1"/>
</dbReference>
<dbReference type="Pfam" id="PF13932">
    <property type="entry name" value="SAM_GIDA_C"/>
    <property type="match status" value="1"/>
</dbReference>
<proteinExistence type="inferred from homology"/>
<sequence length="649" mass="71603">MVPKKKGALGFKSGGIPPMKHYDVIIVGAGHAGAEAAHAASRMGCRVLLVTMNLEAIGAMSCNPAIGGIGKSQLVREVDALGGLMGKAADACGMQFRMLNASKGPAVRSLRVQEDMFRYKAYVKTELERQGRLEVRQAEVTGFLTDGPVVVGVKTSSGESFEAKTVVVTPGTFLNGLIHIGLTHFPGGRLGEAPSSGLSDDLKRLGFRVSRFKTGTCPRLDARSIDYEALQRQDGDEPPSPFSFRTPSLEVMQKPCYVTFTNSRTHEIIRCGLDRSPLYTGKITSTGVRYCPSIEDKVVRFADRDRHQIFLEPEGFDTVEVYPNGISTSLPVDVQMEMVHSIKGLERARMMRPGYGIEYDYVDPTQLFPTLETKLYRNLFLAGQINGTTGYEEAAAQGLVAGINAALRVQGKGAFILSRDEAYIGVLIDDLTTKGTQEPYRMFTSRVEYRLILRQDNADLRLSARGRRIGLLDEAAYQAVEDKKRRIGEAIAYLRATKLGAAEANPYLETLGTSPLEGTVSLEELLRRPQITFAHVRKMNHIDDNLPFLTPQLDAQVETEVKYEGFIRRQADEVERFKKTENIRIPQDMDYAAVRGLSTEIVEKLKKFRPVSLGQASRISGVTPAAVSLLMVMIAKLQKEKDAHAEDPF</sequence>
<dbReference type="SMART" id="SM01228">
    <property type="entry name" value="GIDA_assoc_3"/>
    <property type="match status" value="1"/>
</dbReference>
<dbReference type="SUPFAM" id="SSF51905">
    <property type="entry name" value="FAD/NAD(P)-binding domain"/>
    <property type="match status" value="1"/>
</dbReference>
<dbReference type="PROSITE" id="PS01281">
    <property type="entry name" value="GIDA_2"/>
    <property type="match status" value="1"/>
</dbReference>
<evidence type="ECO:0000256" key="1">
    <source>
        <dbReference type="ARBA" id="ARBA00001974"/>
    </source>
</evidence>
<evidence type="ECO:0000256" key="5">
    <source>
        <dbReference type="ARBA" id="ARBA00022630"/>
    </source>
</evidence>
<keyword evidence="14" id="KW-1185">Reference proteome</keyword>
<dbReference type="Pfam" id="PF01134">
    <property type="entry name" value="GIDA"/>
    <property type="match status" value="1"/>
</dbReference>
<dbReference type="HAMAP" id="MF_00129">
    <property type="entry name" value="MnmG_GidA"/>
    <property type="match status" value="1"/>
</dbReference>
<comment type="function">
    <text evidence="2 11">NAD-binding protein involved in the addition of a carboxymethylaminomethyl (cmnm) group at the wobble position (U34) of certain tRNAs, forming tRNA-cmnm(5)s(2)U34.</text>
</comment>
<evidence type="ECO:0000259" key="12">
    <source>
        <dbReference type="SMART" id="SM01228"/>
    </source>
</evidence>
<evidence type="ECO:0000256" key="6">
    <source>
        <dbReference type="ARBA" id="ARBA00022694"/>
    </source>
</evidence>
<dbReference type="Proteomes" id="UP000287243">
    <property type="component" value="Chromosome"/>
</dbReference>
<dbReference type="GO" id="GO:0030488">
    <property type="term" value="P:tRNA methylation"/>
    <property type="evidence" value="ECO:0007669"/>
    <property type="project" value="TreeGrafter"/>
</dbReference>
<evidence type="ECO:0000256" key="3">
    <source>
        <dbReference type="ARBA" id="ARBA00007653"/>
    </source>
</evidence>
<dbReference type="PROSITE" id="PS01280">
    <property type="entry name" value="GIDA_1"/>
    <property type="match status" value="1"/>
</dbReference>
<dbReference type="AlphaFoldDB" id="A0A410P5W1"/>
<accession>A0A410P5W1</accession>
<feature type="binding site" evidence="11">
    <location>
        <position position="384"/>
    </location>
    <ligand>
        <name>FAD</name>
        <dbReference type="ChEBI" id="CHEBI:57692"/>
    </ligand>
</feature>
<dbReference type="OrthoDB" id="9815560at2"/>
<evidence type="ECO:0000256" key="4">
    <source>
        <dbReference type="ARBA" id="ARBA00020461"/>
    </source>
</evidence>
<name>A0A410P5W1_VELA1</name>
<dbReference type="InterPro" id="IPR040131">
    <property type="entry name" value="MnmG_N"/>
</dbReference>
<keyword evidence="7 11" id="KW-0274">FAD</keyword>
<dbReference type="InterPro" id="IPR044920">
    <property type="entry name" value="MnmG_C_subdom_sf"/>
</dbReference>
<evidence type="ECO:0000313" key="13">
    <source>
        <dbReference type="EMBL" id="QAT17458.1"/>
    </source>
</evidence>
<evidence type="ECO:0000256" key="7">
    <source>
        <dbReference type="ARBA" id="ARBA00022827"/>
    </source>
</evidence>
<feature type="binding site" evidence="11">
    <location>
        <position position="195"/>
    </location>
    <ligand>
        <name>FAD</name>
        <dbReference type="ChEBI" id="CHEBI:57692"/>
    </ligand>
</feature>
<feature type="binding site" evidence="11">
    <location>
        <begin position="28"/>
        <end position="33"/>
    </location>
    <ligand>
        <name>FAD</name>
        <dbReference type="ChEBI" id="CHEBI:57692"/>
    </ligand>
</feature>
<keyword evidence="5 11" id="KW-0285">Flavoprotein</keyword>
<dbReference type="InterPro" id="IPR004416">
    <property type="entry name" value="MnmG"/>
</dbReference>
<dbReference type="Gene3D" id="3.50.50.60">
    <property type="entry name" value="FAD/NAD(P)-binding domain"/>
    <property type="match status" value="2"/>
</dbReference>
<dbReference type="FunFam" id="1.10.150.570:FF:000001">
    <property type="entry name" value="tRNA uridine 5-carboxymethylaminomethyl modification enzyme MnmG"/>
    <property type="match status" value="1"/>
</dbReference>
<dbReference type="GO" id="GO:0002098">
    <property type="term" value="P:tRNA wobble uridine modification"/>
    <property type="evidence" value="ECO:0007669"/>
    <property type="project" value="InterPro"/>
</dbReference>
<dbReference type="InterPro" id="IPR020595">
    <property type="entry name" value="MnmG-rel_CS"/>
</dbReference>
<dbReference type="NCBIfam" id="TIGR00136">
    <property type="entry name" value="mnmG_gidA"/>
    <property type="match status" value="1"/>
</dbReference>
<protein>
    <recommendedName>
        <fullName evidence="4 11">tRNA uridine 5-carboxymethylaminomethyl modification enzyme MnmG</fullName>
    </recommendedName>
    <alternativeName>
        <fullName evidence="10 11">Glucose-inhibited division protein A</fullName>
    </alternativeName>
</protein>
<dbReference type="GO" id="GO:0005829">
    <property type="term" value="C:cytosol"/>
    <property type="evidence" value="ECO:0007669"/>
    <property type="project" value="TreeGrafter"/>
</dbReference>
<keyword evidence="6 11" id="KW-0819">tRNA processing</keyword>
<evidence type="ECO:0000256" key="8">
    <source>
        <dbReference type="ARBA" id="ARBA00023027"/>
    </source>
</evidence>
<feature type="binding site" evidence="11">
    <location>
        <begin position="287"/>
        <end position="301"/>
    </location>
    <ligand>
        <name>NAD(+)</name>
        <dbReference type="ChEBI" id="CHEBI:57540"/>
    </ligand>
</feature>
<evidence type="ECO:0000256" key="2">
    <source>
        <dbReference type="ARBA" id="ARBA00003717"/>
    </source>
</evidence>
<dbReference type="PANTHER" id="PTHR11806">
    <property type="entry name" value="GLUCOSE INHIBITED DIVISION PROTEIN A"/>
    <property type="match status" value="1"/>
</dbReference>
<evidence type="ECO:0000313" key="14">
    <source>
        <dbReference type="Proteomes" id="UP000287243"/>
    </source>
</evidence>
<dbReference type="PANTHER" id="PTHR11806:SF0">
    <property type="entry name" value="PROTEIN MTO1 HOMOLOG, MITOCHONDRIAL"/>
    <property type="match status" value="1"/>
</dbReference>